<protein>
    <submittedName>
        <fullName evidence="1">Uncharacterized protein</fullName>
    </submittedName>
</protein>
<organism evidence="1 2">
    <name type="scientific">Gilliamella apicola</name>
    <dbReference type="NCBI Taxonomy" id="1196095"/>
    <lineage>
        <taxon>Bacteria</taxon>
        <taxon>Pseudomonadati</taxon>
        <taxon>Pseudomonadota</taxon>
        <taxon>Gammaproteobacteria</taxon>
        <taxon>Orbales</taxon>
        <taxon>Orbaceae</taxon>
        <taxon>Gilliamella</taxon>
    </lineage>
</organism>
<proteinExistence type="predicted"/>
<evidence type="ECO:0000313" key="1">
    <source>
        <dbReference type="EMBL" id="PXZ04388.1"/>
    </source>
</evidence>
<reference evidence="1 2" key="1">
    <citation type="submission" date="2018-05" db="EMBL/GenBank/DDBJ databases">
        <title>Reference genomes for bee gut microbiota database.</title>
        <authorList>
            <person name="Ellegaard K.M."/>
        </authorList>
    </citation>
    <scope>NUCLEOTIDE SEQUENCE [LARGE SCALE GENOMIC DNA]</scope>
    <source>
        <strain evidence="1 2">ESL0177</strain>
    </source>
</reference>
<gene>
    <name evidence="1" type="ORF">DKK79_08495</name>
</gene>
<name>A0A2V4EIH7_9GAMM</name>
<dbReference type="AlphaFoldDB" id="A0A2V4EIH7"/>
<dbReference type="RefSeq" id="WP_110423702.1">
    <property type="nucleotide sequence ID" value="NZ_QGLP01000005.1"/>
</dbReference>
<accession>A0A2V4EIH7</accession>
<comment type="caution">
    <text evidence="1">The sequence shown here is derived from an EMBL/GenBank/DDBJ whole genome shotgun (WGS) entry which is preliminary data.</text>
</comment>
<sequence>MIIDLLVDYKLLKDDILIIVDLIEKHKSDAEILQLMQADYSLTEKAAYEVLSRIKRHLQIKEKNMTNPQVLLLKSFLV</sequence>
<dbReference type="Proteomes" id="UP000247483">
    <property type="component" value="Unassembled WGS sequence"/>
</dbReference>
<dbReference type="EMBL" id="QGLP01000005">
    <property type="protein sequence ID" value="PXZ04388.1"/>
    <property type="molecule type" value="Genomic_DNA"/>
</dbReference>
<evidence type="ECO:0000313" key="2">
    <source>
        <dbReference type="Proteomes" id="UP000247483"/>
    </source>
</evidence>